<keyword evidence="1" id="KW-0812">Transmembrane</keyword>
<dbReference type="Proteomes" id="UP001589836">
    <property type="component" value="Unassembled WGS sequence"/>
</dbReference>
<keyword evidence="3" id="KW-1185">Reference proteome</keyword>
<evidence type="ECO:0000256" key="1">
    <source>
        <dbReference type="SAM" id="Phobius"/>
    </source>
</evidence>
<protein>
    <submittedName>
        <fullName evidence="2">Uncharacterized protein</fullName>
    </submittedName>
</protein>
<sequence length="40" mass="4565">MNLVQISIFFGSLGIFFVGIASLWAVSIYDKKIKMLQEKE</sequence>
<comment type="caution">
    <text evidence="2">The sequence shown here is derived from an EMBL/GenBank/DDBJ whole genome shotgun (WGS) entry which is preliminary data.</text>
</comment>
<organism evidence="2 3">
    <name type="scientific">Pontibacillus salicampi</name>
    <dbReference type="NCBI Taxonomy" id="1449801"/>
    <lineage>
        <taxon>Bacteria</taxon>
        <taxon>Bacillati</taxon>
        <taxon>Bacillota</taxon>
        <taxon>Bacilli</taxon>
        <taxon>Bacillales</taxon>
        <taxon>Bacillaceae</taxon>
        <taxon>Pontibacillus</taxon>
    </lineage>
</organism>
<feature type="transmembrane region" description="Helical" evidence="1">
    <location>
        <begin position="6"/>
        <end position="29"/>
    </location>
</feature>
<gene>
    <name evidence="2" type="ORF">ACFFGV_18340</name>
</gene>
<keyword evidence="1" id="KW-1133">Transmembrane helix</keyword>
<reference evidence="2 3" key="1">
    <citation type="submission" date="2024-09" db="EMBL/GenBank/DDBJ databases">
        <authorList>
            <person name="Sun Q."/>
            <person name="Mori K."/>
        </authorList>
    </citation>
    <scope>NUCLEOTIDE SEQUENCE [LARGE SCALE GENOMIC DNA]</scope>
    <source>
        <strain evidence="2 3">NCAIM B.02529</strain>
    </source>
</reference>
<evidence type="ECO:0000313" key="3">
    <source>
        <dbReference type="Proteomes" id="UP001589836"/>
    </source>
</evidence>
<evidence type="ECO:0000313" key="2">
    <source>
        <dbReference type="EMBL" id="MFC0525547.1"/>
    </source>
</evidence>
<dbReference type="EMBL" id="JBHLTP010000013">
    <property type="protein sequence ID" value="MFC0525547.1"/>
    <property type="molecule type" value="Genomic_DNA"/>
</dbReference>
<proteinExistence type="predicted"/>
<accession>A0ABV6LT30</accession>
<keyword evidence="1" id="KW-0472">Membrane</keyword>
<dbReference type="RefSeq" id="WP_377350934.1">
    <property type="nucleotide sequence ID" value="NZ_JBHLTP010000013.1"/>
</dbReference>
<name>A0ABV6LT30_9BACI</name>